<evidence type="ECO:0000256" key="1">
    <source>
        <dbReference type="SAM" id="Coils"/>
    </source>
</evidence>
<reference evidence="5 6" key="1">
    <citation type="submission" date="2024-05" db="EMBL/GenBank/DDBJ databases">
        <title>Genetic variation in Jamaican populations of the coffee berry borer (Hypothenemus hampei).</title>
        <authorList>
            <person name="Errbii M."/>
            <person name="Myrie A."/>
        </authorList>
    </citation>
    <scope>NUCLEOTIDE SEQUENCE [LARGE SCALE GENOMIC DNA]</scope>
    <source>
        <strain evidence="5">JA-Hopewell-2020-01-JO</strain>
        <tissue evidence="5">Whole body</tissue>
    </source>
</reference>
<sequence>MTALQIDAMKTSLDAISKENKELKENLSAVEKVFSKNQILKLQNNKRIQWSVNEVSNAITLYAAGPKAYRLLLKKGFPYPAVSTLRAWLKKIKFKPGILRNVFKLIESSDFNEKDRICTLLFDEMKIKKEYIYDRAEDEILKPFSYSQVVMMNRLCKSWKQPIFFEYDMKMTSKKLLDIIKFVETAGFQVVAIVCDLGGGNRGLHNELKFTYSSPHFTNPANGEKIYVFADIPHLLKLIRNHFVDQGFIVDGKEINKSIVEAVLGATAVSDLRISHKITREQLNMSGAQRQRVKYAAKLFSNTMSAAIYRCGALDYLSEDMNWTECGELFKLVNDWFDIFNVSVPVSDSRTRNRAYGLAIQEQDEILDKMSQKIKNLKVKGRQQMLPFQNGILMSNNALKMLLLDLQRRFDIQYILSRRLNQDVLENFFGIIRAKGGLHDHPNALEFKYRLRSYIMGRNEGAYSEFSNVEVDDTPDLPVNGSLISAFDERDDPIIVINNDPEKDNLNDELHELEYDGLENLAGFISYKMKEPSYESSEQSCFTWIDYLSEGGLHRPSAEFLSQMEQLENILKKVNGDTILISKNYLHNLMSKSVHVLCYDKAKRLFFRSRMYFRIKELNRSLNSLTLGKRKMTKIVT</sequence>
<dbReference type="Pfam" id="PF21787">
    <property type="entry name" value="TNP-like_RNaseH_N"/>
    <property type="match status" value="1"/>
</dbReference>
<dbReference type="Pfam" id="PF21789">
    <property type="entry name" value="TNP-like_RNaseH_C"/>
    <property type="match status" value="1"/>
</dbReference>
<keyword evidence="6" id="KW-1185">Reference proteome</keyword>
<evidence type="ECO:0000259" key="3">
    <source>
        <dbReference type="Pfam" id="PF21788"/>
    </source>
</evidence>
<organism evidence="5 6">
    <name type="scientific">Hypothenemus hampei</name>
    <name type="common">Coffee berry borer</name>
    <dbReference type="NCBI Taxonomy" id="57062"/>
    <lineage>
        <taxon>Eukaryota</taxon>
        <taxon>Metazoa</taxon>
        <taxon>Ecdysozoa</taxon>
        <taxon>Arthropoda</taxon>
        <taxon>Hexapoda</taxon>
        <taxon>Insecta</taxon>
        <taxon>Pterygota</taxon>
        <taxon>Neoptera</taxon>
        <taxon>Endopterygota</taxon>
        <taxon>Coleoptera</taxon>
        <taxon>Polyphaga</taxon>
        <taxon>Cucujiformia</taxon>
        <taxon>Curculionidae</taxon>
        <taxon>Scolytinae</taxon>
        <taxon>Hypothenemus</taxon>
    </lineage>
</organism>
<dbReference type="Proteomes" id="UP001566132">
    <property type="component" value="Unassembled WGS sequence"/>
</dbReference>
<dbReference type="InterPro" id="IPR048367">
    <property type="entry name" value="TNP-like_RNaseH_C"/>
</dbReference>
<dbReference type="Pfam" id="PF21788">
    <property type="entry name" value="TNP-like_GBD"/>
    <property type="match status" value="1"/>
</dbReference>
<gene>
    <name evidence="5" type="ORF">ABEB36_013468</name>
</gene>
<evidence type="ECO:0000313" key="6">
    <source>
        <dbReference type="Proteomes" id="UP001566132"/>
    </source>
</evidence>
<protein>
    <recommendedName>
        <fullName evidence="7">Transposase</fullName>
    </recommendedName>
</protein>
<dbReference type="InterPro" id="IPR048366">
    <property type="entry name" value="TNP-like_GBD"/>
</dbReference>
<evidence type="ECO:0008006" key="7">
    <source>
        <dbReference type="Google" id="ProtNLM"/>
    </source>
</evidence>
<dbReference type="AlphaFoldDB" id="A0ABD1E582"/>
<keyword evidence="1" id="KW-0175">Coiled coil</keyword>
<comment type="caution">
    <text evidence="5">The sequence shown here is derived from an EMBL/GenBank/DDBJ whole genome shotgun (WGS) entry which is preliminary data.</text>
</comment>
<feature type="coiled-coil region" evidence="1">
    <location>
        <begin position="6"/>
        <end position="33"/>
    </location>
</feature>
<name>A0ABD1E582_HYPHA</name>
<proteinExistence type="predicted"/>
<dbReference type="InterPro" id="IPR048365">
    <property type="entry name" value="TNP-like_RNaseH_N"/>
</dbReference>
<feature type="domain" description="Transposable element P transposase-like RNase H" evidence="2">
    <location>
        <begin position="95"/>
        <end position="208"/>
    </location>
</feature>
<evidence type="ECO:0000313" key="5">
    <source>
        <dbReference type="EMBL" id="KAL1489511.1"/>
    </source>
</evidence>
<feature type="domain" description="Transposable element P transposase-like GTP-binding insertion" evidence="3">
    <location>
        <begin position="234"/>
        <end position="347"/>
    </location>
</feature>
<evidence type="ECO:0000259" key="2">
    <source>
        <dbReference type="Pfam" id="PF21787"/>
    </source>
</evidence>
<feature type="domain" description="Transposable element P transposase-like RNase H C-terminal" evidence="4">
    <location>
        <begin position="420"/>
        <end position="448"/>
    </location>
</feature>
<dbReference type="EMBL" id="JBDJPC010000011">
    <property type="protein sequence ID" value="KAL1489511.1"/>
    <property type="molecule type" value="Genomic_DNA"/>
</dbReference>
<accession>A0ABD1E582</accession>
<evidence type="ECO:0000259" key="4">
    <source>
        <dbReference type="Pfam" id="PF21789"/>
    </source>
</evidence>